<reference evidence="1" key="1">
    <citation type="submission" date="2022-04" db="EMBL/GenBank/DDBJ databases">
        <title>Chromosome-scale genome assembly of Holotrichia oblita Faldermann.</title>
        <authorList>
            <person name="Rongchong L."/>
        </authorList>
    </citation>
    <scope>NUCLEOTIDE SEQUENCE</scope>
    <source>
        <strain evidence="1">81SQS9</strain>
    </source>
</reference>
<organism evidence="1 2">
    <name type="scientific">Holotrichia oblita</name>
    <name type="common">Chafer beetle</name>
    <dbReference type="NCBI Taxonomy" id="644536"/>
    <lineage>
        <taxon>Eukaryota</taxon>
        <taxon>Metazoa</taxon>
        <taxon>Ecdysozoa</taxon>
        <taxon>Arthropoda</taxon>
        <taxon>Hexapoda</taxon>
        <taxon>Insecta</taxon>
        <taxon>Pterygota</taxon>
        <taxon>Neoptera</taxon>
        <taxon>Endopterygota</taxon>
        <taxon>Coleoptera</taxon>
        <taxon>Polyphaga</taxon>
        <taxon>Scarabaeiformia</taxon>
        <taxon>Scarabaeidae</taxon>
        <taxon>Melolonthinae</taxon>
        <taxon>Holotrichia</taxon>
    </lineage>
</organism>
<evidence type="ECO:0000313" key="1">
    <source>
        <dbReference type="EMBL" id="KAI4468293.1"/>
    </source>
</evidence>
<name>A0ACB9TMZ3_HOLOL</name>
<accession>A0ACB9TMZ3</accession>
<comment type="caution">
    <text evidence="1">The sequence shown here is derived from an EMBL/GenBank/DDBJ whole genome shotgun (WGS) entry which is preliminary data.</text>
</comment>
<proteinExistence type="predicted"/>
<dbReference type="EMBL" id="CM043016">
    <property type="protein sequence ID" value="KAI4468293.1"/>
    <property type="molecule type" value="Genomic_DNA"/>
</dbReference>
<dbReference type="Proteomes" id="UP001056778">
    <property type="component" value="Chromosome 2"/>
</dbReference>
<sequence>MIRSKTDKDNQSLTNTVLNVLSVAPTLVDPEDSNDSIPKIEEFHELDDQEILTRKYRIESILLDDKKYLGRKGSRNNLKDEEEESKNDDADSTDGLATPEYSFDDSDDDEELTSSEEADSNSEVSVSRHTNVKDFNEADIAIPVPALQKEISVHNQVNIWENLLEIRIQLQKVLINANKLSGVKEMDLNFDQARRNIEDVLDKLLCLQLLLLKRNSETKKVAGTITIDNDNGNTSHTKVKRSNDEDETEAQEIPHKRMKLNNYENTINSVFTAYIPYRNSVIQKWNDKTRIVGPKSNTQIFSVVSQVENILNDKQKLIQKTQLKRMDYNISKTSETSEKNNEYDPEIFDDNDFYHQLLRAFIEIKTTDTTDPIKLSRKWIELQNVRKKMKRDIDTRATKGRKLRYTVHNKLVNFMAPIHNNSFPSETHELVHSLFGKNNYAYKS</sequence>
<keyword evidence="2" id="KW-1185">Reference proteome</keyword>
<protein>
    <submittedName>
        <fullName evidence="1">Aatf protein apoptosis antagonizing transcription factor</fullName>
    </submittedName>
</protein>
<gene>
    <name evidence="1" type="ORF">MML48_2g00019425</name>
</gene>
<evidence type="ECO:0000313" key="2">
    <source>
        <dbReference type="Proteomes" id="UP001056778"/>
    </source>
</evidence>